<reference evidence="2" key="1">
    <citation type="submission" date="2023-04" db="EMBL/GenBank/DDBJ databases">
        <authorList>
            <person name="Vijverberg K."/>
            <person name="Xiong W."/>
            <person name="Schranz E."/>
        </authorList>
    </citation>
    <scope>NUCLEOTIDE SEQUENCE</scope>
</reference>
<dbReference type="AlphaFoldDB" id="A0AA36E0K8"/>
<protein>
    <submittedName>
        <fullName evidence="2">Uncharacterized protein</fullName>
    </submittedName>
</protein>
<evidence type="ECO:0000256" key="1">
    <source>
        <dbReference type="SAM" id="MobiDB-lite"/>
    </source>
</evidence>
<evidence type="ECO:0000313" key="3">
    <source>
        <dbReference type="Proteomes" id="UP001177003"/>
    </source>
</evidence>
<proteinExistence type="predicted"/>
<organism evidence="2 3">
    <name type="scientific">Lactuca saligna</name>
    <name type="common">Willowleaf lettuce</name>
    <dbReference type="NCBI Taxonomy" id="75948"/>
    <lineage>
        <taxon>Eukaryota</taxon>
        <taxon>Viridiplantae</taxon>
        <taxon>Streptophyta</taxon>
        <taxon>Embryophyta</taxon>
        <taxon>Tracheophyta</taxon>
        <taxon>Spermatophyta</taxon>
        <taxon>Magnoliopsida</taxon>
        <taxon>eudicotyledons</taxon>
        <taxon>Gunneridae</taxon>
        <taxon>Pentapetalae</taxon>
        <taxon>asterids</taxon>
        <taxon>campanulids</taxon>
        <taxon>Asterales</taxon>
        <taxon>Asteraceae</taxon>
        <taxon>Cichorioideae</taxon>
        <taxon>Cichorieae</taxon>
        <taxon>Lactucinae</taxon>
        <taxon>Lactuca</taxon>
    </lineage>
</organism>
<feature type="region of interest" description="Disordered" evidence="1">
    <location>
        <begin position="1"/>
        <end position="63"/>
    </location>
</feature>
<sequence length="89" mass="10116">MLPKSDNPKRKTVVRHGLQTPPRTDGSFRWSQRRGRNEEDGDGSGAGGKTLKPRSPLQAYRPPNEINLRHEEIDFRCYKESRGGCLVLL</sequence>
<gene>
    <name evidence="2" type="ORF">LSALG_LOCUS17388</name>
</gene>
<evidence type="ECO:0000313" key="2">
    <source>
        <dbReference type="EMBL" id="CAI9277467.1"/>
    </source>
</evidence>
<dbReference type="Proteomes" id="UP001177003">
    <property type="component" value="Chromosome 3"/>
</dbReference>
<name>A0AA36E0K8_LACSI</name>
<dbReference type="EMBL" id="OX465079">
    <property type="protein sequence ID" value="CAI9277467.1"/>
    <property type="molecule type" value="Genomic_DNA"/>
</dbReference>
<keyword evidence="3" id="KW-1185">Reference proteome</keyword>
<accession>A0AA36E0K8</accession>